<dbReference type="InterPro" id="IPR051210">
    <property type="entry name" value="Ub_ligase/GEF_domain"/>
</dbReference>
<evidence type="ECO:0000259" key="6">
    <source>
        <dbReference type="PROSITE" id="PS51514"/>
    </source>
</evidence>
<gene>
    <name evidence="7" type="ORF">QBZ16_004081</name>
</gene>
<evidence type="ECO:0000313" key="7">
    <source>
        <dbReference type="EMBL" id="KAK2078213.1"/>
    </source>
</evidence>
<dbReference type="Pfam" id="PF08381">
    <property type="entry name" value="BRX"/>
    <property type="match status" value="1"/>
</dbReference>
<evidence type="ECO:0000256" key="3">
    <source>
        <dbReference type="SAM" id="Coils"/>
    </source>
</evidence>
<dbReference type="SUPFAM" id="SSF50985">
    <property type="entry name" value="RCC1/BLIP-II"/>
    <property type="match status" value="1"/>
</dbReference>
<feature type="coiled-coil region" evidence="3">
    <location>
        <begin position="1007"/>
        <end position="1034"/>
    </location>
</feature>
<dbReference type="PROSITE" id="PS51514">
    <property type="entry name" value="BRX"/>
    <property type="match status" value="1"/>
</dbReference>
<keyword evidence="8" id="KW-1185">Reference proteome</keyword>
<feature type="region of interest" description="Disordered" evidence="4">
    <location>
        <begin position="714"/>
        <end position="741"/>
    </location>
</feature>
<feature type="region of interest" description="Disordered" evidence="4">
    <location>
        <begin position="158"/>
        <end position="191"/>
    </location>
</feature>
<dbReference type="Gene3D" id="2.30.29.30">
    <property type="entry name" value="Pleckstrin-homology domain (PH domain)/Phosphotyrosine-binding domain (PTB)"/>
    <property type="match status" value="1"/>
</dbReference>
<feature type="compositionally biased region" description="Low complexity" evidence="4">
    <location>
        <begin position="1264"/>
        <end position="1281"/>
    </location>
</feature>
<dbReference type="InterPro" id="IPR011993">
    <property type="entry name" value="PH-like_dom_sf"/>
</dbReference>
<dbReference type="Pfam" id="PF00415">
    <property type="entry name" value="RCC1"/>
    <property type="match status" value="1"/>
</dbReference>
<dbReference type="Proteomes" id="UP001255856">
    <property type="component" value="Unassembled WGS sequence"/>
</dbReference>
<dbReference type="EMBL" id="JASFZW010000005">
    <property type="protein sequence ID" value="KAK2078213.1"/>
    <property type="molecule type" value="Genomic_DNA"/>
</dbReference>
<name>A0AAD9MLI6_PROWI</name>
<feature type="compositionally biased region" description="Low complexity" evidence="4">
    <location>
        <begin position="946"/>
        <end position="967"/>
    </location>
</feature>
<dbReference type="InterPro" id="IPR013591">
    <property type="entry name" value="Brevis_radix_dom"/>
</dbReference>
<feature type="region of interest" description="Disordered" evidence="4">
    <location>
        <begin position="1245"/>
        <end position="1383"/>
    </location>
</feature>
<dbReference type="InterPro" id="IPR001849">
    <property type="entry name" value="PH_domain"/>
</dbReference>
<feature type="region of interest" description="Disordered" evidence="4">
    <location>
        <begin position="929"/>
        <end position="967"/>
    </location>
</feature>
<keyword evidence="5" id="KW-0812">Transmembrane</keyword>
<feature type="compositionally biased region" description="Low complexity" evidence="4">
    <location>
        <begin position="1320"/>
        <end position="1336"/>
    </location>
</feature>
<organism evidence="7 8">
    <name type="scientific">Prototheca wickerhamii</name>
    <dbReference type="NCBI Taxonomy" id="3111"/>
    <lineage>
        <taxon>Eukaryota</taxon>
        <taxon>Viridiplantae</taxon>
        <taxon>Chlorophyta</taxon>
        <taxon>core chlorophytes</taxon>
        <taxon>Trebouxiophyceae</taxon>
        <taxon>Chlorellales</taxon>
        <taxon>Chlorellaceae</taxon>
        <taxon>Prototheca</taxon>
    </lineage>
</organism>
<keyword evidence="3" id="KW-0175">Coiled coil</keyword>
<evidence type="ECO:0000256" key="2">
    <source>
        <dbReference type="PROSITE-ProRule" id="PRU00235"/>
    </source>
</evidence>
<dbReference type="Pfam" id="PF13540">
    <property type="entry name" value="RCC1_2"/>
    <property type="match status" value="1"/>
</dbReference>
<keyword evidence="5" id="KW-0472">Membrane</keyword>
<feature type="transmembrane region" description="Helical" evidence="5">
    <location>
        <begin position="1412"/>
        <end position="1432"/>
    </location>
</feature>
<evidence type="ECO:0000256" key="1">
    <source>
        <dbReference type="ARBA" id="ARBA00022737"/>
    </source>
</evidence>
<feature type="compositionally biased region" description="Low complexity" evidence="4">
    <location>
        <begin position="1088"/>
        <end position="1108"/>
    </location>
</feature>
<feature type="region of interest" description="Disordered" evidence="4">
    <location>
        <begin position="1088"/>
        <end position="1123"/>
    </location>
</feature>
<feature type="domain" description="BRX" evidence="6">
    <location>
        <begin position="1146"/>
        <end position="1200"/>
    </location>
</feature>
<accession>A0AAD9MLI6</accession>
<feature type="region of interest" description="Disordered" evidence="4">
    <location>
        <begin position="440"/>
        <end position="477"/>
    </location>
</feature>
<feature type="compositionally biased region" description="Basic and acidic residues" evidence="4">
    <location>
        <begin position="1289"/>
        <end position="1298"/>
    </location>
</feature>
<keyword evidence="5" id="KW-1133">Transmembrane helix</keyword>
<evidence type="ECO:0000313" key="8">
    <source>
        <dbReference type="Proteomes" id="UP001255856"/>
    </source>
</evidence>
<feature type="repeat" description="RCC1" evidence="2">
    <location>
        <begin position="322"/>
        <end position="362"/>
    </location>
</feature>
<feature type="repeat" description="RCC1" evidence="2">
    <location>
        <begin position="274"/>
        <end position="321"/>
    </location>
</feature>
<dbReference type="Gene3D" id="2.130.10.30">
    <property type="entry name" value="Regulator of chromosome condensation 1/beta-lactamase-inhibitor protein II"/>
    <property type="match status" value="2"/>
</dbReference>
<feature type="compositionally biased region" description="Low complexity" evidence="4">
    <location>
        <begin position="1360"/>
        <end position="1378"/>
    </location>
</feature>
<feature type="compositionally biased region" description="Low complexity" evidence="4">
    <location>
        <begin position="756"/>
        <end position="772"/>
    </location>
</feature>
<dbReference type="PANTHER" id="PTHR22870">
    <property type="entry name" value="REGULATOR OF CHROMOSOME CONDENSATION"/>
    <property type="match status" value="1"/>
</dbReference>
<keyword evidence="1" id="KW-0677">Repeat</keyword>
<feature type="compositionally biased region" description="Low complexity" evidence="4">
    <location>
        <begin position="716"/>
        <end position="732"/>
    </location>
</feature>
<feature type="region of interest" description="Disordered" evidence="4">
    <location>
        <begin position="1197"/>
        <end position="1233"/>
    </location>
</feature>
<dbReference type="SUPFAM" id="SSF50729">
    <property type="entry name" value="PH domain-like"/>
    <property type="match status" value="1"/>
</dbReference>
<comment type="caution">
    <text evidence="7">The sequence shown here is derived from an EMBL/GenBank/DDBJ whole genome shotgun (WGS) entry which is preliminary data.</text>
</comment>
<protein>
    <recommendedName>
        <fullName evidence="6">BRX domain-containing protein</fullName>
    </recommendedName>
</protein>
<evidence type="ECO:0000256" key="4">
    <source>
        <dbReference type="SAM" id="MobiDB-lite"/>
    </source>
</evidence>
<reference evidence="7" key="1">
    <citation type="submission" date="2021-01" db="EMBL/GenBank/DDBJ databases">
        <authorList>
            <person name="Eckstrom K.M.E."/>
        </authorList>
    </citation>
    <scope>NUCLEOTIDE SEQUENCE</scope>
    <source>
        <strain evidence="7">UVCC 0001</strain>
    </source>
</reference>
<feature type="compositionally biased region" description="Low complexity" evidence="4">
    <location>
        <begin position="1218"/>
        <end position="1228"/>
    </location>
</feature>
<evidence type="ECO:0000256" key="5">
    <source>
        <dbReference type="SAM" id="Phobius"/>
    </source>
</evidence>
<proteinExistence type="predicted"/>
<dbReference type="PANTHER" id="PTHR22870:SF360">
    <property type="entry name" value="ULTRAVIOLET-B RECEPTOR UVR8"/>
    <property type="match status" value="1"/>
</dbReference>
<dbReference type="InterPro" id="IPR000408">
    <property type="entry name" value="Reg_chr_condens"/>
</dbReference>
<dbReference type="SMART" id="SM00233">
    <property type="entry name" value="PH"/>
    <property type="match status" value="1"/>
</dbReference>
<feature type="region of interest" description="Disordered" evidence="4">
    <location>
        <begin position="1133"/>
        <end position="1152"/>
    </location>
</feature>
<feature type="region of interest" description="Disordered" evidence="4">
    <location>
        <begin position="756"/>
        <end position="775"/>
    </location>
</feature>
<sequence length="1592" mass="162761">MASERFTIVDGRVMVEEDLLDALHISLTRPLEEVLTTLRKGSLLLKHGRHGRPKVHYFRLMQNDSLLCWRSSSGSVRGVDLRAVSSLVPGQSSDVFRRHPLPASAACSWTLTYTEPVTRARRTLDLTAESEAAAAVWVSGLRLVRAVMTLPGYTQLSRRTSSLGSEGGGAPGAAATRRRSGPAPAQHHAGPSSLPCDLLVWGACSSVRAGSRPWVCSAAPEAAPATARWTRRRWAWATTATRPRPERVGHALARARARAVAAGDDYSAALTTRGALYMWGRLPGGRGQPETVPRLVRGCLGARPVAQVSCGPFHCAAVTADGELFTWGEGFGGRLGHGDVLPRAAPQRAACGVWHTAAIVAESARSAVAAEHNPLEASAAAAAAAAAAVAGSVGHLIAASSSGAAEPGDAGRGLGAHRAAAGGAITSAFAEAAALHAPHGSMGLPLHAPPATPSSGSTRSHRRSSSGTPALSAPPVESSFFHEGVGGALYTPVAYGDRQEKRDSNRGCLAHGDVDLYSGQLLPCRVHTPEPRSFRRVAAGAHLTVVVTTGGRVWQAGITGAHVGALASGASGGAGFGSSGGAGVLVNSASAALERRPAPSACPWEGATTLEPVRGALQGWFVDRIAAGMHHVLAAGRRLDARTGLPLDGVAAVFAWGRGAEGQLGAGAKAREDSAAPVAIEHLRGRGGALAAARFEADARDGAEATARALTGMLDGAGPASAPGSPSRRASSTSFGPAAFLPKSGSAPARALFRTSGLSTASSATSSAGSSARRARPSIKLPVDAVLAGLRAAGPATFGGLGAARPPSIFRASANGTGGARMGLRRPRAGSLPELYGAGAEIVDVQGSVGRDGLEAASSAPAEPLGAGGPPGLRLWSLEGLGTGSRPLSGASHRNASGSLCAAGAASPGTSLGSARSGAAWHDALGSAAGTANGARAPRDEEANGADKPPAAEAPAPSAVTADASAEGRSADAARMLARLPAWSDVASSAPDSSELDATICAMEVFLARKQADLADQERRLAEWAAELRLRELELQRRSSKLMGGGGGAGGPVAGNIAEAIVNGQAVPHSAISAQEKTPNSIRAAATAVDRPAASGSTAGASPTGTSPFQSGGGGAHGAASYASAQSRASSLIRELSGAPSPDGRPEWSEEVDPGVTVTYTAVGGAVRVRRIRFSRTAFTKESAAAWYEARARRAGTAAGGHERGRALGGPAPPAAPLGPAAPSLGRPARAHGHTLSFDVGSEYQESLERSAAGTPTADSPPVRLGRGAAAADGAELRAGLVPPGQLFRPDRTPRAHPIDQASSDGGSGTETPRPPGTPPSLLRQLSARSAALQRQGSGRSALGGEGSVFATPFSPRSTPASAGSGPEESAGSSRSSAVRQLESALDRADADNYLTLIPLSDARLQPRSTRFTVLSLLLFALAVAGLVFITVPRGVSAGEVFIRPSRMSWNTTKSTYQLKLQATIPVYNPNYLKAYIEGELRVLFYQTEAGRQDIKPTRLRPRANPASLEVIIDASDVPSDYILAILSQCSTFPQKLVFFLQGDLTARYFFQRQHLTAIDTYFLIDCHNSDDAGTLAGLDDDDATLALPLPS</sequence>
<dbReference type="PROSITE" id="PS50012">
    <property type="entry name" value="RCC1_3"/>
    <property type="match status" value="2"/>
</dbReference>
<dbReference type="InterPro" id="IPR009091">
    <property type="entry name" value="RCC1/BLIP-II"/>
</dbReference>